<evidence type="ECO:0000313" key="2">
    <source>
        <dbReference type="Proteomes" id="UP001166251"/>
    </source>
</evidence>
<gene>
    <name evidence="1" type="ORF">K0504_17900</name>
</gene>
<dbReference type="RefSeq" id="WP_220105534.1">
    <property type="nucleotide sequence ID" value="NZ_JAHZSS010000033.1"/>
</dbReference>
<dbReference type="InterPro" id="IPR021710">
    <property type="entry name" value="DUF3293"/>
</dbReference>
<protein>
    <submittedName>
        <fullName evidence="1">DUF3293 domain-containing protein</fullName>
    </submittedName>
</protein>
<evidence type="ECO:0000313" key="1">
    <source>
        <dbReference type="EMBL" id="MBW8192913.1"/>
    </source>
</evidence>
<organism evidence="1 2">
    <name type="scientific">Neiella holothuriorum</name>
    <dbReference type="NCBI Taxonomy" id="2870530"/>
    <lineage>
        <taxon>Bacteria</taxon>
        <taxon>Pseudomonadati</taxon>
        <taxon>Pseudomonadota</taxon>
        <taxon>Gammaproteobacteria</taxon>
        <taxon>Alteromonadales</taxon>
        <taxon>Echinimonadaceae</taxon>
        <taxon>Neiella</taxon>
    </lineage>
</organism>
<proteinExistence type="predicted"/>
<dbReference type="EMBL" id="JAHZSS010000033">
    <property type="protein sequence ID" value="MBW8192913.1"/>
    <property type="molecule type" value="Genomic_DNA"/>
</dbReference>
<dbReference type="Pfam" id="PF11697">
    <property type="entry name" value="DUF3293"/>
    <property type="match status" value="1"/>
</dbReference>
<dbReference type="Proteomes" id="UP001166251">
    <property type="component" value="Unassembled WGS sequence"/>
</dbReference>
<sequence>MKNTWHLYSETVFSCNQWLPEDVTGFVITACNPRGELLLAPTNLLRNNVLLNELEFAGYRFRAMTGWAPDFSHGEAGWFVFADLAAGKALAQQFEQNAIYWVEQGTLNLYPVLLTEHTMTTLGRFRSRVRCV</sequence>
<keyword evidence="2" id="KW-1185">Reference proteome</keyword>
<name>A0ABS7EKM5_9GAMM</name>
<comment type="caution">
    <text evidence="1">The sequence shown here is derived from an EMBL/GenBank/DDBJ whole genome shotgun (WGS) entry which is preliminary data.</text>
</comment>
<accession>A0ABS7EKM5</accession>
<reference evidence="1" key="1">
    <citation type="submission" date="2021-07" db="EMBL/GenBank/DDBJ databases">
        <title>Neiella marina sp. nov., isolated from the intestinal content of sea cucumber Apostichopus japonicus.</title>
        <authorList>
            <person name="Bai X."/>
        </authorList>
    </citation>
    <scope>NUCLEOTIDE SEQUENCE</scope>
    <source>
        <strain evidence="1">126</strain>
    </source>
</reference>